<dbReference type="PROSITE" id="PS51186">
    <property type="entry name" value="GNAT"/>
    <property type="match status" value="1"/>
</dbReference>
<gene>
    <name evidence="4" type="ORF">SAMN04489807_3055</name>
</gene>
<dbReference type="Proteomes" id="UP000183750">
    <property type="component" value="Unassembled WGS sequence"/>
</dbReference>
<evidence type="ECO:0000256" key="1">
    <source>
        <dbReference type="ARBA" id="ARBA00022679"/>
    </source>
</evidence>
<proteinExistence type="predicted"/>
<dbReference type="SUPFAM" id="SSF55729">
    <property type="entry name" value="Acyl-CoA N-acyltransferases (Nat)"/>
    <property type="match status" value="1"/>
</dbReference>
<feature type="domain" description="N-acetyltransferase" evidence="3">
    <location>
        <begin position="160"/>
        <end position="312"/>
    </location>
</feature>
<organism evidence="4 5">
    <name type="scientific">Microbacterium hydrocarbonoxydans</name>
    <dbReference type="NCBI Taxonomy" id="273678"/>
    <lineage>
        <taxon>Bacteria</taxon>
        <taxon>Bacillati</taxon>
        <taxon>Actinomycetota</taxon>
        <taxon>Actinomycetes</taxon>
        <taxon>Micrococcales</taxon>
        <taxon>Microbacteriaceae</taxon>
        <taxon>Microbacterium</taxon>
    </lineage>
</organism>
<evidence type="ECO:0000256" key="2">
    <source>
        <dbReference type="ARBA" id="ARBA00023315"/>
    </source>
</evidence>
<reference evidence="5" key="1">
    <citation type="submission" date="2016-10" db="EMBL/GenBank/DDBJ databases">
        <authorList>
            <person name="Varghese N."/>
            <person name="Submissions S."/>
        </authorList>
    </citation>
    <scope>NUCLEOTIDE SEQUENCE [LARGE SCALE GENOMIC DNA]</scope>
    <source>
        <strain evidence="5">DSM 16089</strain>
    </source>
</reference>
<keyword evidence="1 4" id="KW-0808">Transferase</keyword>
<evidence type="ECO:0000259" key="3">
    <source>
        <dbReference type="PROSITE" id="PS51186"/>
    </source>
</evidence>
<dbReference type="CDD" id="cd04301">
    <property type="entry name" value="NAT_SF"/>
    <property type="match status" value="1"/>
</dbReference>
<dbReference type="PANTHER" id="PTHR43877">
    <property type="entry name" value="AMINOALKYLPHOSPHONATE N-ACETYLTRANSFERASE-RELATED-RELATED"/>
    <property type="match status" value="1"/>
</dbReference>
<dbReference type="Pfam" id="PF00583">
    <property type="entry name" value="Acetyltransf_1"/>
    <property type="match status" value="1"/>
</dbReference>
<keyword evidence="2" id="KW-0012">Acyltransferase</keyword>
<dbReference type="Gene3D" id="3.40.630.30">
    <property type="match status" value="2"/>
</dbReference>
<dbReference type="AlphaFoldDB" id="A0A1H4QBX6"/>
<dbReference type="RefSeq" id="WP_060928102.1">
    <property type="nucleotide sequence ID" value="NZ_FNSQ01000005.1"/>
</dbReference>
<protein>
    <submittedName>
        <fullName evidence="4">Acetyltransferase (GNAT) family protein</fullName>
    </submittedName>
</protein>
<accession>A0A1H4QBX6</accession>
<dbReference type="InterPro" id="IPR050832">
    <property type="entry name" value="Bact_Acetyltransf"/>
</dbReference>
<dbReference type="GO" id="GO:0016747">
    <property type="term" value="F:acyltransferase activity, transferring groups other than amino-acyl groups"/>
    <property type="evidence" value="ECO:0007669"/>
    <property type="project" value="InterPro"/>
</dbReference>
<evidence type="ECO:0000313" key="4">
    <source>
        <dbReference type="EMBL" id="SEC16982.1"/>
    </source>
</evidence>
<dbReference type="InterPro" id="IPR016181">
    <property type="entry name" value="Acyl_CoA_acyltransferase"/>
</dbReference>
<sequence length="312" mass="33767">MTVQLAPLPSDRYDDWFATTRARLIALRHDSGSLVGEDADAAVDQFLGEMLAQGLETPTSVILTIDDDGRRLGTVWIAANNGILFLVDLAWAVAPDEGQRDGLLAALRSFAADHRVDRISIAVFSSDAEGQAFAAGRGFEVASIQMLLEPVPHRDAAPEVTVLPMTPERFTSFAAASEAAFADDLVASGRYSPEDAAVESHRQMVQELPDGIASAGQELFVAEVDGVEVGVLWLGMRTRGGRPHAFVLDIEVGAEHRRRGYGRAMMLAAEREAVCLGAESIGLHVFGFNAAAIRLYESLGYRRLEERFLLSI</sequence>
<keyword evidence="5" id="KW-1185">Reference proteome</keyword>
<dbReference type="EMBL" id="FNSQ01000005">
    <property type="protein sequence ID" value="SEC16982.1"/>
    <property type="molecule type" value="Genomic_DNA"/>
</dbReference>
<name>A0A1H4QBX6_9MICO</name>
<evidence type="ECO:0000313" key="5">
    <source>
        <dbReference type="Proteomes" id="UP000183750"/>
    </source>
</evidence>
<dbReference type="InterPro" id="IPR000182">
    <property type="entry name" value="GNAT_dom"/>
</dbReference>
<dbReference type="OrthoDB" id="3381976at2"/>